<evidence type="ECO:0000256" key="2">
    <source>
        <dbReference type="SAM" id="MobiDB-lite"/>
    </source>
</evidence>
<feature type="domain" description="HTH luxR-type" evidence="3">
    <location>
        <begin position="674"/>
        <end position="739"/>
    </location>
</feature>
<proteinExistence type="predicted"/>
<dbReference type="InterPro" id="IPR016032">
    <property type="entry name" value="Sig_transdc_resp-reg_C-effctor"/>
</dbReference>
<dbReference type="Pfam" id="PF00196">
    <property type="entry name" value="GerE"/>
    <property type="match status" value="1"/>
</dbReference>
<keyword evidence="5" id="KW-1185">Reference proteome</keyword>
<dbReference type="InterPro" id="IPR036388">
    <property type="entry name" value="WH-like_DNA-bd_sf"/>
</dbReference>
<feature type="compositionally biased region" description="Low complexity" evidence="2">
    <location>
        <begin position="659"/>
        <end position="671"/>
    </location>
</feature>
<dbReference type="PROSITE" id="PS00622">
    <property type="entry name" value="HTH_LUXR_1"/>
    <property type="match status" value="1"/>
</dbReference>
<name>A0ABV8DPV6_9NOCA</name>
<dbReference type="EMBL" id="JBHSAX010000005">
    <property type="protein sequence ID" value="MFC3961462.1"/>
    <property type="molecule type" value="Genomic_DNA"/>
</dbReference>
<dbReference type="InterPro" id="IPR039420">
    <property type="entry name" value="WalR-like"/>
</dbReference>
<dbReference type="Gene3D" id="1.25.40.10">
    <property type="entry name" value="Tetratricopeptide repeat domain"/>
    <property type="match status" value="1"/>
</dbReference>
<organism evidence="4 5">
    <name type="scientific">Nocardia jiangsuensis</name>
    <dbReference type="NCBI Taxonomy" id="1691563"/>
    <lineage>
        <taxon>Bacteria</taxon>
        <taxon>Bacillati</taxon>
        <taxon>Actinomycetota</taxon>
        <taxon>Actinomycetes</taxon>
        <taxon>Mycobacteriales</taxon>
        <taxon>Nocardiaceae</taxon>
        <taxon>Nocardia</taxon>
    </lineage>
</organism>
<dbReference type="Gene3D" id="1.10.10.10">
    <property type="entry name" value="Winged helix-like DNA-binding domain superfamily/Winged helix DNA-binding domain"/>
    <property type="match status" value="1"/>
</dbReference>
<dbReference type="PANTHER" id="PTHR43214">
    <property type="entry name" value="TWO-COMPONENT RESPONSE REGULATOR"/>
    <property type="match status" value="1"/>
</dbReference>
<dbReference type="SUPFAM" id="SSF48452">
    <property type="entry name" value="TPR-like"/>
    <property type="match status" value="1"/>
</dbReference>
<evidence type="ECO:0000256" key="1">
    <source>
        <dbReference type="ARBA" id="ARBA00023125"/>
    </source>
</evidence>
<sequence length="739" mass="79828">MRRGTPGRFDCDGFLASSAERCTADSGREGSPEMTSAPIARAAAGFAHDIDIETRNFRSTTLPAVVGTVAPIHDRTARRRDAIPEEWALVALGIAVLKEHSTSALLAEVTALDEITVEHARRRLTEAGLVHDGYWLSDSAAALLRRSSIGQRRLLHHRAADALYRSAAEATVVARHLVAARDVRHPWAPAVLRAAADGALALDQLKQAVVCLELAYRLAGDPGERAELAALLVSIEWRVNPSSATRNFGRASVALRTGQLPSQFIPCLVRYLLWHGRIPEACAALEQVVEDPATAADLDFQRRWIDYLYPELRPRRRDIASGSAADIPEHRAGRLLVALRSIETTVDTIALARQVLLGNRLSPATAESLVVALDALIYAGELAMADEWCETLLAEAAARHSPTWLAIFAGIQADVALRRGDRIRAGESATAALNHVPAVNLGATVARPMAAYIGACTEAGRYDEARSQLDRDVPLTLFDSTLVLPYLRARGHLRLATGETDEAMMDFQLCGSLMLRWDIDLPGLVPWRNDIALAYLAAGDRGRARIYAAMHLDRVNRPARHPSAATSLRILATTTDDASTRAVLLRRADTIAAAGADRLELARVRADLAHAHEHLGEFGPANTIRASALRLATECGAEPLRRSIIDSIPPGGAVPGPTPARVPGDAGPAAAGERAGGVGLLSVAERRVAEMAGGGSRNREIAEHLGITVSTVEQHLTRVYRKLKVHHRTELRFLLEVRC</sequence>
<dbReference type="InterPro" id="IPR000792">
    <property type="entry name" value="Tscrpt_reg_LuxR_C"/>
</dbReference>
<comment type="caution">
    <text evidence="4">The sequence shown here is derived from an EMBL/GenBank/DDBJ whole genome shotgun (WGS) entry which is preliminary data.</text>
</comment>
<dbReference type="PRINTS" id="PR00038">
    <property type="entry name" value="HTHLUXR"/>
</dbReference>
<evidence type="ECO:0000313" key="4">
    <source>
        <dbReference type="EMBL" id="MFC3961462.1"/>
    </source>
</evidence>
<dbReference type="InterPro" id="IPR011990">
    <property type="entry name" value="TPR-like_helical_dom_sf"/>
</dbReference>
<evidence type="ECO:0000259" key="3">
    <source>
        <dbReference type="PROSITE" id="PS50043"/>
    </source>
</evidence>
<dbReference type="RefSeq" id="WP_378611216.1">
    <property type="nucleotide sequence ID" value="NZ_JBHSAX010000005.1"/>
</dbReference>
<keyword evidence="1" id="KW-0238">DNA-binding</keyword>
<protein>
    <submittedName>
        <fullName evidence="4">LuxR C-terminal-related transcriptional regulator</fullName>
    </submittedName>
</protein>
<dbReference type="SUPFAM" id="SSF46894">
    <property type="entry name" value="C-terminal effector domain of the bipartite response regulators"/>
    <property type="match status" value="1"/>
</dbReference>
<feature type="region of interest" description="Disordered" evidence="2">
    <location>
        <begin position="646"/>
        <end position="671"/>
    </location>
</feature>
<dbReference type="SMART" id="SM00421">
    <property type="entry name" value="HTH_LUXR"/>
    <property type="match status" value="1"/>
</dbReference>
<gene>
    <name evidence="4" type="ORF">ACFO0B_05600</name>
</gene>
<accession>A0ABV8DPV6</accession>
<reference evidence="5" key="1">
    <citation type="journal article" date="2019" name="Int. J. Syst. Evol. Microbiol.">
        <title>The Global Catalogue of Microorganisms (GCM) 10K type strain sequencing project: providing services to taxonomists for standard genome sequencing and annotation.</title>
        <authorList>
            <consortium name="The Broad Institute Genomics Platform"/>
            <consortium name="The Broad Institute Genome Sequencing Center for Infectious Disease"/>
            <person name="Wu L."/>
            <person name="Ma J."/>
        </authorList>
    </citation>
    <scope>NUCLEOTIDE SEQUENCE [LARGE SCALE GENOMIC DNA]</scope>
    <source>
        <strain evidence="5">CGMCC 4.7330</strain>
    </source>
</reference>
<dbReference type="PROSITE" id="PS50043">
    <property type="entry name" value="HTH_LUXR_2"/>
    <property type="match status" value="1"/>
</dbReference>
<dbReference type="CDD" id="cd06170">
    <property type="entry name" value="LuxR_C_like"/>
    <property type="match status" value="1"/>
</dbReference>
<evidence type="ECO:0000313" key="5">
    <source>
        <dbReference type="Proteomes" id="UP001595696"/>
    </source>
</evidence>
<dbReference type="Proteomes" id="UP001595696">
    <property type="component" value="Unassembled WGS sequence"/>
</dbReference>